<name>A0ACD3A745_9AGAR</name>
<dbReference type="EMBL" id="ML208653">
    <property type="protein sequence ID" value="TFK61517.1"/>
    <property type="molecule type" value="Genomic_DNA"/>
</dbReference>
<organism evidence="1 2">
    <name type="scientific">Pluteus cervinus</name>
    <dbReference type="NCBI Taxonomy" id="181527"/>
    <lineage>
        <taxon>Eukaryota</taxon>
        <taxon>Fungi</taxon>
        <taxon>Dikarya</taxon>
        <taxon>Basidiomycota</taxon>
        <taxon>Agaricomycotina</taxon>
        <taxon>Agaricomycetes</taxon>
        <taxon>Agaricomycetidae</taxon>
        <taxon>Agaricales</taxon>
        <taxon>Pluteineae</taxon>
        <taxon>Pluteaceae</taxon>
        <taxon>Pluteus</taxon>
    </lineage>
</organism>
<keyword evidence="2" id="KW-1185">Reference proteome</keyword>
<accession>A0ACD3A745</accession>
<evidence type="ECO:0000313" key="2">
    <source>
        <dbReference type="Proteomes" id="UP000308600"/>
    </source>
</evidence>
<proteinExistence type="predicted"/>
<sequence length="267" mass="29793">MGSSTSKGRRDNAPQQSLSPHQAPTVPIAFPEPAIVPLSFPEPLVPLAVPGPEAILMFLTLYDTVIIVDDSDSMYGNRWVKAGEALQDLARVASQYDEDGLDILFLNSLESEEKVKDPQRVEKLFKRVQPIGATPIGKRIRELLEKYLKQYKETPHLKRVNYIVITDGEATDKHPDNNVETVIVKFAREFERLNAPISQVGIQFVQIGADEEARQFLEMLDDNLKEKHGIRDIVDTSVNRTDEPLDLIKTLLGAINKRVDGGQVVAG</sequence>
<protein>
    <submittedName>
        <fullName evidence="1">Uncharacterized protein</fullName>
    </submittedName>
</protein>
<dbReference type="Proteomes" id="UP000308600">
    <property type="component" value="Unassembled WGS sequence"/>
</dbReference>
<evidence type="ECO:0000313" key="1">
    <source>
        <dbReference type="EMBL" id="TFK61517.1"/>
    </source>
</evidence>
<gene>
    <name evidence="1" type="ORF">BDN72DRAFT_828200</name>
</gene>
<reference evidence="1 2" key="1">
    <citation type="journal article" date="2019" name="Nat. Ecol. Evol.">
        <title>Megaphylogeny resolves global patterns of mushroom evolution.</title>
        <authorList>
            <person name="Varga T."/>
            <person name="Krizsan K."/>
            <person name="Foldi C."/>
            <person name="Dima B."/>
            <person name="Sanchez-Garcia M."/>
            <person name="Sanchez-Ramirez S."/>
            <person name="Szollosi G.J."/>
            <person name="Szarkandi J.G."/>
            <person name="Papp V."/>
            <person name="Albert L."/>
            <person name="Andreopoulos W."/>
            <person name="Angelini C."/>
            <person name="Antonin V."/>
            <person name="Barry K.W."/>
            <person name="Bougher N.L."/>
            <person name="Buchanan P."/>
            <person name="Buyck B."/>
            <person name="Bense V."/>
            <person name="Catcheside P."/>
            <person name="Chovatia M."/>
            <person name="Cooper J."/>
            <person name="Damon W."/>
            <person name="Desjardin D."/>
            <person name="Finy P."/>
            <person name="Geml J."/>
            <person name="Haridas S."/>
            <person name="Hughes K."/>
            <person name="Justo A."/>
            <person name="Karasinski D."/>
            <person name="Kautmanova I."/>
            <person name="Kiss B."/>
            <person name="Kocsube S."/>
            <person name="Kotiranta H."/>
            <person name="LaButti K.M."/>
            <person name="Lechner B.E."/>
            <person name="Liimatainen K."/>
            <person name="Lipzen A."/>
            <person name="Lukacs Z."/>
            <person name="Mihaltcheva S."/>
            <person name="Morgado L.N."/>
            <person name="Niskanen T."/>
            <person name="Noordeloos M.E."/>
            <person name="Ohm R.A."/>
            <person name="Ortiz-Santana B."/>
            <person name="Ovrebo C."/>
            <person name="Racz N."/>
            <person name="Riley R."/>
            <person name="Savchenko A."/>
            <person name="Shiryaev A."/>
            <person name="Soop K."/>
            <person name="Spirin V."/>
            <person name="Szebenyi C."/>
            <person name="Tomsovsky M."/>
            <person name="Tulloss R.E."/>
            <person name="Uehling J."/>
            <person name="Grigoriev I.V."/>
            <person name="Vagvolgyi C."/>
            <person name="Papp T."/>
            <person name="Martin F.M."/>
            <person name="Miettinen O."/>
            <person name="Hibbett D.S."/>
            <person name="Nagy L.G."/>
        </authorList>
    </citation>
    <scope>NUCLEOTIDE SEQUENCE [LARGE SCALE GENOMIC DNA]</scope>
    <source>
        <strain evidence="1 2">NL-1719</strain>
    </source>
</reference>